<proteinExistence type="predicted"/>
<protein>
    <submittedName>
        <fullName evidence="1">Uncharacterized protein</fullName>
    </submittedName>
</protein>
<keyword evidence="2" id="KW-1185">Reference proteome</keyword>
<dbReference type="EMBL" id="RDQH01000334">
    <property type="protein sequence ID" value="RXH90853.1"/>
    <property type="molecule type" value="Genomic_DNA"/>
</dbReference>
<organism evidence="1 2">
    <name type="scientific">Malus domestica</name>
    <name type="common">Apple</name>
    <name type="synonym">Pyrus malus</name>
    <dbReference type="NCBI Taxonomy" id="3750"/>
    <lineage>
        <taxon>Eukaryota</taxon>
        <taxon>Viridiplantae</taxon>
        <taxon>Streptophyta</taxon>
        <taxon>Embryophyta</taxon>
        <taxon>Tracheophyta</taxon>
        <taxon>Spermatophyta</taxon>
        <taxon>Magnoliopsida</taxon>
        <taxon>eudicotyledons</taxon>
        <taxon>Gunneridae</taxon>
        <taxon>Pentapetalae</taxon>
        <taxon>rosids</taxon>
        <taxon>fabids</taxon>
        <taxon>Rosales</taxon>
        <taxon>Rosaceae</taxon>
        <taxon>Amygdaloideae</taxon>
        <taxon>Maleae</taxon>
        <taxon>Malus</taxon>
    </lineage>
</organism>
<reference evidence="1 2" key="1">
    <citation type="submission" date="2018-10" db="EMBL/GenBank/DDBJ databases">
        <title>A high-quality apple genome assembly.</title>
        <authorList>
            <person name="Hu J."/>
        </authorList>
    </citation>
    <scope>NUCLEOTIDE SEQUENCE [LARGE SCALE GENOMIC DNA]</scope>
    <source>
        <strain evidence="2">cv. HFTH1</strain>
        <tissue evidence="1">Young leaf</tissue>
    </source>
</reference>
<gene>
    <name evidence="1" type="ORF">DVH24_006798</name>
</gene>
<dbReference type="Proteomes" id="UP000290289">
    <property type="component" value="Chromosome 8"/>
</dbReference>
<dbReference type="AlphaFoldDB" id="A0A498JAL2"/>
<comment type="caution">
    <text evidence="1">The sequence shown here is derived from an EMBL/GenBank/DDBJ whole genome shotgun (WGS) entry which is preliminary data.</text>
</comment>
<evidence type="ECO:0000313" key="1">
    <source>
        <dbReference type="EMBL" id="RXH90853.1"/>
    </source>
</evidence>
<accession>A0A498JAL2</accession>
<name>A0A498JAL2_MALDO</name>
<sequence length="126" mass="14722">MVQSSNFFSFSRTSPLNIAWMDFFQHREEEATTRRYHFRFQLRPAELGSFFSFRLHLLLVEVPQHICFSKTIAYRRHAVEFLVLNLGKKYGEIVIDGKYSEGDEISIFIGGLCFLGEHAVILLFPI</sequence>
<evidence type="ECO:0000313" key="2">
    <source>
        <dbReference type="Proteomes" id="UP000290289"/>
    </source>
</evidence>